<dbReference type="Gene3D" id="3.40.50.150">
    <property type="entry name" value="Vaccinia Virus protein VP39"/>
    <property type="match status" value="1"/>
</dbReference>
<accession>A0A3R5TGK3</accession>
<dbReference type="AlphaFoldDB" id="A0A3R5TGK3"/>
<evidence type="ECO:0000313" key="1">
    <source>
        <dbReference type="EMBL" id="OPL20580.1"/>
    </source>
</evidence>
<feature type="non-terminal residue" evidence="1">
    <location>
        <position position="1"/>
    </location>
</feature>
<dbReference type="EMBL" id="KV604656">
    <property type="protein sequence ID" value="OPL20580.1"/>
    <property type="molecule type" value="Genomic_DNA"/>
</dbReference>
<reference evidence="1 2" key="1">
    <citation type="journal article" date="2016" name="PLoS ONE">
        <title>A First Insight into the Genome of the Filter-Feeder Mussel Mytilus galloprovincialis.</title>
        <authorList>
            <person name="Murgarella M."/>
            <person name="Puiu D."/>
            <person name="Novoa B."/>
            <person name="Figueras A."/>
            <person name="Posada D."/>
            <person name="Canchaya C."/>
        </authorList>
    </citation>
    <scope>NUCLEOTIDE SEQUENCE [LARGE SCALE GENOMIC DNA]</scope>
    <source>
        <tissue evidence="1">Muscle</tissue>
    </source>
</reference>
<protein>
    <submittedName>
        <fullName evidence="1">Uncharacterized protein</fullName>
    </submittedName>
</protein>
<gene>
    <name evidence="1" type="ORF">AM593_05742</name>
</gene>
<name>A0A3R5TGK3_MYTGA</name>
<dbReference type="InterPro" id="IPR029063">
    <property type="entry name" value="SAM-dependent_MTases_sf"/>
</dbReference>
<evidence type="ECO:0000313" key="2">
    <source>
        <dbReference type="Proteomes" id="UP000266721"/>
    </source>
</evidence>
<proteinExistence type="predicted"/>
<organism evidence="1 2">
    <name type="scientific">Mytilus galloprovincialis</name>
    <name type="common">Mediterranean mussel</name>
    <dbReference type="NCBI Taxonomy" id="29158"/>
    <lineage>
        <taxon>Eukaryota</taxon>
        <taxon>Metazoa</taxon>
        <taxon>Spiralia</taxon>
        <taxon>Lophotrochozoa</taxon>
        <taxon>Mollusca</taxon>
        <taxon>Bivalvia</taxon>
        <taxon>Autobranchia</taxon>
        <taxon>Pteriomorphia</taxon>
        <taxon>Mytilida</taxon>
        <taxon>Mytiloidea</taxon>
        <taxon>Mytilidae</taxon>
        <taxon>Mytilinae</taxon>
        <taxon>Mytilus</taxon>
    </lineage>
</organism>
<dbReference type="Proteomes" id="UP000266721">
    <property type="component" value="Unassembled WGS sequence"/>
</dbReference>
<keyword evidence="2" id="KW-1185">Reference proteome</keyword>
<sequence>LWLDQLVNKNQNGRYFNFLFRYESRDALNGGKDGLDVVRQILYLAPQILSVGGQIWLEVYLDEPEMIKELVKGNKSIIYLTTLKDFTKR</sequence>